<evidence type="ECO:0000313" key="6">
    <source>
        <dbReference type="Proteomes" id="UP000546917"/>
    </source>
</evidence>
<protein>
    <submittedName>
        <fullName evidence="3">Putative serine protease</fullName>
    </submittedName>
</protein>
<name>A0A1V0N2J2_9ARCH</name>
<evidence type="ECO:0000313" key="4">
    <source>
        <dbReference type="EMBL" id="NOL61155.1"/>
    </source>
</evidence>
<dbReference type="InterPro" id="IPR012340">
    <property type="entry name" value="NA-bd_OB-fold"/>
</dbReference>
<dbReference type="InterPro" id="IPR002810">
    <property type="entry name" value="NfeD-like_C"/>
</dbReference>
<keyword evidence="3" id="KW-0645">Protease</keyword>
<dbReference type="Proteomes" id="UP000546917">
    <property type="component" value="Unassembled WGS sequence"/>
</dbReference>
<dbReference type="Proteomes" id="UP000192050">
    <property type="component" value="Chromosome"/>
</dbReference>
<dbReference type="Gene3D" id="2.40.50.140">
    <property type="entry name" value="Nucleic acid-binding proteins"/>
    <property type="match status" value="1"/>
</dbReference>
<gene>
    <name evidence="3" type="ORF">FAD_0455</name>
    <name evidence="4" type="ORF">HLB00_10030</name>
</gene>
<evidence type="ECO:0000313" key="5">
    <source>
        <dbReference type="Proteomes" id="UP000192050"/>
    </source>
</evidence>
<keyword evidence="1" id="KW-0472">Membrane</keyword>
<sequence length="117" mass="12910">MFTEIIPVDYTTAVPGSLVFAVILVIIVLVVIITVTVYYLYKIISSQRGRKYTGSESMTNIIGIASNNIDKNAGGFIKIDGVSWEVINNGDEPIEKYDKVVVTGRIGLKLMVKKIKK</sequence>
<dbReference type="GO" id="GO:0008233">
    <property type="term" value="F:peptidase activity"/>
    <property type="evidence" value="ECO:0007669"/>
    <property type="project" value="UniProtKB-KW"/>
</dbReference>
<accession>A0A1V0N2J2</accession>
<dbReference type="STRING" id="74969.FAD_0455"/>
<dbReference type="GeneID" id="16025656"/>
<dbReference type="EMBL" id="JABGBP010000442">
    <property type="protein sequence ID" value="NOL61155.1"/>
    <property type="molecule type" value="Genomic_DNA"/>
</dbReference>
<keyword evidence="1" id="KW-0812">Transmembrane</keyword>
<organism evidence="3 5">
    <name type="scientific">Ferroplasma acidiphilum</name>
    <dbReference type="NCBI Taxonomy" id="74969"/>
    <lineage>
        <taxon>Archaea</taxon>
        <taxon>Methanobacteriati</taxon>
        <taxon>Thermoplasmatota</taxon>
        <taxon>Thermoplasmata</taxon>
        <taxon>Thermoplasmatales</taxon>
        <taxon>Ferroplasmaceae</taxon>
        <taxon>Ferroplasma</taxon>
    </lineage>
</organism>
<reference evidence="4 6" key="2">
    <citation type="submission" date="2020-05" db="EMBL/GenBank/DDBJ databases">
        <authorList>
            <person name="Zhang R."/>
        </authorList>
    </citation>
    <scope>NUCLEOTIDE SEQUENCE [LARGE SCALE GENOMIC DNA]</scope>
    <source>
        <strain evidence="4 6">DSM 28986</strain>
    </source>
</reference>
<dbReference type="RefSeq" id="WP_009887507.1">
    <property type="nucleotide sequence ID" value="NZ_CP015363.1"/>
</dbReference>
<proteinExistence type="predicted"/>
<evidence type="ECO:0000256" key="1">
    <source>
        <dbReference type="SAM" id="Phobius"/>
    </source>
</evidence>
<feature type="domain" description="NfeD-like C-terminal" evidence="2">
    <location>
        <begin position="63"/>
        <end position="114"/>
    </location>
</feature>
<keyword evidence="5" id="KW-1185">Reference proteome</keyword>
<keyword evidence="1" id="KW-1133">Transmembrane helix</keyword>
<evidence type="ECO:0000313" key="3">
    <source>
        <dbReference type="EMBL" id="ARD84370.1"/>
    </source>
</evidence>
<keyword evidence="3" id="KW-0378">Hydrolase</keyword>
<dbReference type="SUPFAM" id="SSF141322">
    <property type="entry name" value="NfeD domain-like"/>
    <property type="match status" value="1"/>
</dbReference>
<dbReference type="Pfam" id="PF01957">
    <property type="entry name" value="NfeD"/>
    <property type="match status" value="1"/>
</dbReference>
<reference evidence="3 5" key="1">
    <citation type="submission" date="2011-10" db="EMBL/GenBank/DDBJ databases">
        <title>Metabolic and evolutionary patterns in the extreme acidophile Ferroplasma acidiphilum.</title>
        <authorList>
            <person name="Golyshina O.V."/>
            <person name="Kozyavkin S.A."/>
            <person name="Tatusov R.L."/>
            <person name="Slesarev A.I."/>
            <person name="Golyshin P.N."/>
        </authorList>
    </citation>
    <scope>NUCLEOTIDE SEQUENCE [LARGE SCALE GENOMIC DNA]</scope>
    <source>
        <strain evidence="3">Berkeley</strain>
        <strain evidence="5">Y</strain>
    </source>
</reference>
<evidence type="ECO:0000259" key="2">
    <source>
        <dbReference type="Pfam" id="PF01957"/>
    </source>
</evidence>
<dbReference type="GO" id="GO:0006508">
    <property type="term" value="P:proteolysis"/>
    <property type="evidence" value="ECO:0007669"/>
    <property type="project" value="UniProtKB-KW"/>
</dbReference>
<feature type="transmembrane region" description="Helical" evidence="1">
    <location>
        <begin position="18"/>
        <end position="41"/>
    </location>
</feature>
<dbReference type="AlphaFoldDB" id="A0A1V0N2J2"/>
<dbReference type="KEGG" id="fai:FAD_0455"/>
<dbReference type="EMBL" id="CP015363">
    <property type="protein sequence ID" value="ARD84370.1"/>
    <property type="molecule type" value="Genomic_DNA"/>
</dbReference>
<dbReference type="OrthoDB" id="28112at2157"/>